<dbReference type="RefSeq" id="WP_066271022.1">
    <property type="nucleotide sequence ID" value="NZ_JARMAB010000013.1"/>
</dbReference>
<gene>
    <name evidence="1" type="ORF">P4T90_10390</name>
</gene>
<accession>A0ABU6MFL2</accession>
<dbReference type="EMBL" id="JARMAB010000013">
    <property type="protein sequence ID" value="MED1203485.1"/>
    <property type="molecule type" value="Genomic_DNA"/>
</dbReference>
<comment type="caution">
    <text evidence="1">The sequence shown here is derived from an EMBL/GenBank/DDBJ whole genome shotgun (WGS) entry which is preliminary data.</text>
</comment>
<evidence type="ECO:0000313" key="1">
    <source>
        <dbReference type="EMBL" id="MED1203485.1"/>
    </source>
</evidence>
<organism evidence="1 2">
    <name type="scientific">Heyndrickxia acidicola</name>
    <dbReference type="NCBI Taxonomy" id="209389"/>
    <lineage>
        <taxon>Bacteria</taxon>
        <taxon>Bacillati</taxon>
        <taxon>Bacillota</taxon>
        <taxon>Bacilli</taxon>
        <taxon>Bacillales</taxon>
        <taxon>Bacillaceae</taxon>
        <taxon>Heyndrickxia</taxon>
    </lineage>
</organism>
<protein>
    <submittedName>
        <fullName evidence="1">Uncharacterized protein</fullName>
    </submittedName>
</protein>
<reference evidence="1 2" key="1">
    <citation type="submission" date="2023-03" db="EMBL/GenBank/DDBJ databases">
        <title>Bacillus Genome Sequencing.</title>
        <authorList>
            <person name="Dunlap C."/>
        </authorList>
    </citation>
    <scope>NUCLEOTIDE SEQUENCE [LARGE SCALE GENOMIC DNA]</scope>
    <source>
        <strain evidence="1 2">B-23453</strain>
    </source>
</reference>
<keyword evidence="2" id="KW-1185">Reference proteome</keyword>
<sequence length="61" mass="6940">MTHFTNQPTGESRVYRTGETVLESGHYVDADGQYAVLQKEESFPACPKTGNSVTWSFWFSY</sequence>
<dbReference type="Proteomes" id="UP001341444">
    <property type="component" value="Unassembled WGS sequence"/>
</dbReference>
<name>A0ABU6MFL2_9BACI</name>
<evidence type="ECO:0000313" key="2">
    <source>
        <dbReference type="Proteomes" id="UP001341444"/>
    </source>
</evidence>
<proteinExistence type="predicted"/>